<feature type="region of interest" description="Disordered" evidence="1">
    <location>
        <begin position="1"/>
        <end position="26"/>
    </location>
</feature>
<feature type="compositionally biased region" description="Basic and acidic residues" evidence="1">
    <location>
        <begin position="1"/>
        <end position="17"/>
    </location>
</feature>
<organism evidence="2 3">
    <name type="scientific">Acetobacter tropicalis</name>
    <dbReference type="NCBI Taxonomy" id="104102"/>
    <lineage>
        <taxon>Bacteria</taxon>
        <taxon>Pseudomonadati</taxon>
        <taxon>Pseudomonadota</taxon>
        <taxon>Alphaproteobacteria</taxon>
        <taxon>Acetobacterales</taxon>
        <taxon>Acetobacteraceae</taxon>
        <taxon>Acetobacter</taxon>
    </lineage>
</organism>
<reference evidence="2 3" key="1">
    <citation type="submission" date="2014-06" db="EMBL/GenBank/DDBJ databases">
        <title>Functional and comparative genomic analyses of the Drosophila gut microbiota identify candidate symbiosis factors.</title>
        <authorList>
            <person name="Newell P.D."/>
            <person name="Chaston J.M."/>
            <person name="Douglas A.E."/>
        </authorList>
    </citation>
    <scope>NUCLEOTIDE SEQUENCE [LARGE SCALE GENOMIC DNA]</scope>
    <source>
        <strain evidence="2 3">DmCS_006</strain>
    </source>
</reference>
<dbReference type="EMBL" id="JOKM01000053">
    <property type="protein sequence ID" value="KGB23998.1"/>
    <property type="molecule type" value="Genomic_DNA"/>
</dbReference>
<dbReference type="PATRIC" id="fig|104102.7.peg.1399"/>
<proteinExistence type="predicted"/>
<evidence type="ECO:0000313" key="2">
    <source>
        <dbReference type="EMBL" id="KGB23998.1"/>
    </source>
</evidence>
<sequence length="52" mass="5983">MEKDAEKDSARRGDTQRGKIVAHKKRWPRKGTSVFQANGCCFYSPLNNDVER</sequence>
<dbReference type="AlphaFoldDB" id="A0A095B4W1"/>
<accession>A0A095B4W1</accession>
<evidence type="ECO:0000313" key="3">
    <source>
        <dbReference type="Proteomes" id="UP000029448"/>
    </source>
</evidence>
<protein>
    <submittedName>
        <fullName evidence="2">Uncharacterized protein</fullName>
    </submittedName>
</protein>
<dbReference type="Proteomes" id="UP000029448">
    <property type="component" value="Unassembled WGS sequence"/>
</dbReference>
<evidence type="ECO:0000256" key="1">
    <source>
        <dbReference type="SAM" id="MobiDB-lite"/>
    </source>
</evidence>
<gene>
    <name evidence="2" type="ORF">AtDm6_1409</name>
</gene>
<comment type="caution">
    <text evidence="2">The sequence shown here is derived from an EMBL/GenBank/DDBJ whole genome shotgun (WGS) entry which is preliminary data.</text>
</comment>
<keyword evidence="3" id="KW-1185">Reference proteome</keyword>
<name>A0A095B4W1_9PROT</name>